<evidence type="ECO:0000313" key="2">
    <source>
        <dbReference type="EMBL" id="OGM65004.1"/>
    </source>
</evidence>
<dbReference type="Proteomes" id="UP000176725">
    <property type="component" value="Unassembled WGS sequence"/>
</dbReference>
<sequence>MKGRPKYFVYQTNIYTSGGGIRQAKLLSKMPVIKSPMQDEPFGVNFELTYQINPRFTPPDNYVGSHGFTLYSKRLIDLMEKYDTKFEKFPVKMVDKSKKELLGLEYFAFHLLEGVQDGIDEKASSFDKDNRPRIKKLILDYSKFDQKPLVLLDKVYIPLMREDLKDEIAKNQITGFGFLSVDKYIMNEFGFPPNFED</sequence>
<comment type="caution">
    <text evidence="2">The sequence shown here is derived from an EMBL/GenBank/DDBJ whole genome shotgun (WGS) entry which is preliminary data.</text>
</comment>
<reference evidence="2 3" key="1">
    <citation type="journal article" date="2016" name="Nat. Commun.">
        <title>Thousands of microbial genomes shed light on interconnected biogeochemical processes in an aquifer system.</title>
        <authorList>
            <person name="Anantharaman K."/>
            <person name="Brown C.T."/>
            <person name="Hug L.A."/>
            <person name="Sharon I."/>
            <person name="Castelle C.J."/>
            <person name="Probst A.J."/>
            <person name="Thomas B.C."/>
            <person name="Singh A."/>
            <person name="Wilkins M.J."/>
            <person name="Karaoz U."/>
            <person name="Brodie E.L."/>
            <person name="Williams K.H."/>
            <person name="Hubbard S.S."/>
            <person name="Banfield J.F."/>
        </authorList>
    </citation>
    <scope>NUCLEOTIDE SEQUENCE [LARGE SCALE GENOMIC DNA]</scope>
</reference>
<evidence type="ECO:0000313" key="3">
    <source>
        <dbReference type="Proteomes" id="UP000176725"/>
    </source>
</evidence>
<proteinExistence type="predicted"/>
<dbReference type="Pfam" id="PF07791">
    <property type="entry name" value="Imm11"/>
    <property type="match status" value="1"/>
</dbReference>
<accession>A0A1F8BLQ9</accession>
<dbReference type="AlphaFoldDB" id="A0A1F8BLQ9"/>
<name>A0A1F8BLQ9_9BACT</name>
<dbReference type="EMBL" id="MGHH01000007">
    <property type="protein sequence ID" value="OGM65004.1"/>
    <property type="molecule type" value="Genomic_DNA"/>
</dbReference>
<feature type="domain" description="Immunity MXAN-0049 protein" evidence="1">
    <location>
        <begin position="41"/>
        <end position="133"/>
    </location>
</feature>
<gene>
    <name evidence="2" type="ORF">A2893_05100</name>
</gene>
<dbReference type="STRING" id="1802521.A2893_05100"/>
<dbReference type="InterPro" id="IPR012433">
    <property type="entry name" value="Imm11"/>
</dbReference>
<protein>
    <recommendedName>
        <fullName evidence="1">Immunity MXAN-0049 protein domain-containing protein</fullName>
    </recommendedName>
</protein>
<evidence type="ECO:0000259" key="1">
    <source>
        <dbReference type="Pfam" id="PF07791"/>
    </source>
</evidence>
<organism evidence="2 3">
    <name type="scientific">Candidatus Woesebacteria bacterium RIFCSPLOWO2_01_FULL_39_25</name>
    <dbReference type="NCBI Taxonomy" id="1802521"/>
    <lineage>
        <taxon>Bacteria</taxon>
        <taxon>Candidatus Woeseibacteriota</taxon>
    </lineage>
</organism>